<dbReference type="Proteomes" id="UP000320314">
    <property type="component" value="Unassembled WGS sequence"/>
</dbReference>
<dbReference type="AlphaFoldDB" id="A0A506UHI0"/>
<reference evidence="1 2" key="1">
    <citation type="submission" date="2019-06" db="EMBL/GenBank/DDBJ databases">
        <authorList>
            <person name="Li M."/>
        </authorList>
    </citation>
    <scope>NUCLEOTIDE SEQUENCE [LARGE SCALE GENOMIC DNA]</scope>
    <source>
        <strain evidence="1 2">BGMRC6574</strain>
    </source>
</reference>
<protein>
    <submittedName>
        <fullName evidence="1">DUF3168 domain-containing protein</fullName>
    </submittedName>
</protein>
<dbReference type="Gene3D" id="3.30.2000.30">
    <property type="match status" value="1"/>
</dbReference>
<evidence type="ECO:0000313" key="1">
    <source>
        <dbReference type="EMBL" id="TPW32758.1"/>
    </source>
</evidence>
<dbReference type="InterPro" id="IPR053745">
    <property type="entry name" value="Viral_Tail_Comp_sf"/>
</dbReference>
<evidence type="ECO:0000313" key="2">
    <source>
        <dbReference type="Proteomes" id="UP000320314"/>
    </source>
</evidence>
<dbReference type="InterPro" id="IPR021508">
    <property type="entry name" value="Gp17-like"/>
</dbReference>
<name>A0A506UHI0_9HYPH</name>
<gene>
    <name evidence="1" type="ORF">FJU11_00600</name>
</gene>
<accession>A0A506UHI0</accession>
<comment type="caution">
    <text evidence="1">The sequence shown here is derived from an EMBL/GenBank/DDBJ whole genome shotgun (WGS) entry which is preliminary data.</text>
</comment>
<dbReference type="Pfam" id="PF11367">
    <property type="entry name" value="Tail_completion_gp17"/>
    <property type="match status" value="1"/>
</dbReference>
<dbReference type="RefSeq" id="WP_141165061.1">
    <property type="nucleotide sequence ID" value="NZ_VHLH01000001.1"/>
</dbReference>
<sequence>MTSEEALQRAVVAALNGDPAVTALTGSNAIYDRVIHRAAFPYLVLAEMASEDWSTATDTGFEHRMKIEAWSRTNGKREAEAIAGAVRDALHDQPLALEVGHLVALRCERVRVERIDKERLVRAQLRFRALVETG</sequence>
<dbReference type="EMBL" id="VHLH01000001">
    <property type="protein sequence ID" value="TPW32758.1"/>
    <property type="molecule type" value="Genomic_DNA"/>
</dbReference>
<keyword evidence="2" id="KW-1185">Reference proteome</keyword>
<dbReference type="OrthoDB" id="7630456at2"/>
<organism evidence="1 2">
    <name type="scientific">Pararhizobium mangrovi</name>
    <dbReference type="NCBI Taxonomy" id="2590452"/>
    <lineage>
        <taxon>Bacteria</taxon>
        <taxon>Pseudomonadati</taxon>
        <taxon>Pseudomonadota</taxon>
        <taxon>Alphaproteobacteria</taxon>
        <taxon>Hyphomicrobiales</taxon>
        <taxon>Rhizobiaceae</taxon>
        <taxon>Rhizobium/Agrobacterium group</taxon>
        <taxon>Pararhizobium</taxon>
    </lineage>
</organism>
<proteinExistence type="predicted"/>